<dbReference type="GO" id="GO:0008270">
    <property type="term" value="F:zinc ion binding"/>
    <property type="evidence" value="ECO:0007669"/>
    <property type="project" value="InterPro"/>
</dbReference>
<dbReference type="SUPFAM" id="SSF88697">
    <property type="entry name" value="PUA domain-like"/>
    <property type="match status" value="1"/>
</dbReference>
<dbReference type="SMART" id="SM00466">
    <property type="entry name" value="SRA"/>
    <property type="match status" value="1"/>
</dbReference>
<dbReference type="PANTHER" id="PTHR45660:SF3">
    <property type="entry name" value="HISTONE-LYSINE N-METHYLTRANSFERASE FAMILY MEMBER SUVH9"/>
    <property type="match status" value="1"/>
</dbReference>
<keyword evidence="9" id="KW-1185">Reference proteome</keyword>
<sequence>MLSSFLPSTTSKPYKPPPPPPLLSQHPNFHHSSYKNHSFMDSPIPFIDLNLLPDSPSLVSPKIEPKLEPAEEEREPLALPNLPNLNNLFSIDSPNPSSDSPQHVAPIAEISAEEADISSEFLQISQIFRAAFAEKLRRRYRDVAVLEPGSLAVIPSGTETPSSSSAIVAATTKSKRQRSAEMVRVSSIGAYEHQYFNNQMRKTRMTYESLRLFLIQEEEDRGGGRIRADLKAAAAMMDRGLWLNRDKRIIGHIPGVHVGDPFFFRMEMCVIGLHGQVQAGIDYVAASRSSSGEPIATSIIVSGGYEDDEDGGDVIIYTGHGGKERHFLRHSVHQKLEGGNLALERSKYYGIEIRVIRGVKCDSSPTGKAYVYDGLYRILECWLDTGRSGFGVYKYKLIRIAGQPEMGSVIMKFAANLKADPLAARPVGYISLDISRGKEKMPVYLFNDIDCDNEPMQFDYLVRPVYSPLTLQQMGFGGSQGCDCVSSCSDGCHCLARNGGELVYDGNGILLKGKPVIYECGSSCRCPPSCKNRVTQKGLKNRLEVFRSRETGWGVRSLDLIPAGAFICEYSGVVLTRQQAEVVAMNGDSLVYPNRFPNRWLEWGDISLVFPEYVRPSMPSLPQLSFAMDVSTMRNGNSPLSFPSGGTLCNWWNKVFWAYCLEPICSSLSGPTSSQCTLSRGMSQAYLLEGYVTAVETTEIYGDLYLASGHRESSSPMD</sequence>
<dbReference type="GO" id="GO:0003690">
    <property type="term" value="F:double-stranded DNA binding"/>
    <property type="evidence" value="ECO:0007669"/>
    <property type="project" value="TreeGrafter"/>
</dbReference>
<keyword evidence="8" id="KW-0808">Transferase</keyword>
<dbReference type="InterPro" id="IPR051357">
    <property type="entry name" value="H3K9_HMTase_SUVAR3-9"/>
</dbReference>
<dbReference type="InterPro" id="IPR046341">
    <property type="entry name" value="SET_dom_sf"/>
</dbReference>
<dbReference type="Pfam" id="PF02182">
    <property type="entry name" value="SAD_SRA"/>
    <property type="match status" value="1"/>
</dbReference>
<feature type="compositionally biased region" description="Low complexity" evidence="5">
    <location>
        <begin position="1"/>
        <end position="13"/>
    </location>
</feature>
<feature type="region of interest" description="Disordered" evidence="5">
    <location>
        <begin position="1"/>
        <end position="30"/>
    </location>
</feature>
<keyword evidence="3 4" id="KW-0539">Nucleus</keyword>
<evidence type="ECO:0000256" key="3">
    <source>
        <dbReference type="ARBA" id="ARBA00023242"/>
    </source>
</evidence>
<evidence type="ECO:0000259" key="6">
    <source>
        <dbReference type="PROSITE" id="PS50867"/>
    </source>
</evidence>
<gene>
    <name evidence="8" type="ORF">CKAN_01802400</name>
</gene>
<evidence type="ECO:0000313" key="9">
    <source>
        <dbReference type="Proteomes" id="UP000283530"/>
    </source>
</evidence>
<dbReference type="PROSITE" id="PS51575">
    <property type="entry name" value="SAM_MT43_SUVAR39_2"/>
    <property type="match status" value="1"/>
</dbReference>
<reference evidence="8 9" key="1">
    <citation type="journal article" date="2019" name="Nat. Plants">
        <title>Stout camphor tree genome fills gaps in understanding of flowering plant genome evolution.</title>
        <authorList>
            <person name="Chaw S.M."/>
            <person name="Liu Y.C."/>
            <person name="Wu Y.W."/>
            <person name="Wang H.Y."/>
            <person name="Lin C.I."/>
            <person name="Wu C.S."/>
            <person name="Ke H.M."/>
            <person name="Chang L.Y."/>
            <person name="Hsu C.Y."/>
            <person name="Yang H.T."/>
            <person name="Sudianto E."/>
            <person name="Hsu M.H."/>
            <person name="Wu K.P."/>
            <person name="Wang L.N."/>
            <person name="Leebens-Mack J.H."/>
            <person name="Tsai I.J."/>
        </authorList>
    </citation>
    <scope>NUCLEOTIDE SEQUENCE [LARGE SCALE GENOMIC DNA]</scope>
    <source>
        <strain evidence="9">cv. Chaw 1501</strain>
        <tissue evidence="8">Young leaves</tissue>
    </source>
</reference>
<dbReference type="PROSITE" id="PS50867">
    <property type="entry name" value="PRE_SET"/>
    <property type="match status" value="1"/>
</dbReference>
<evidence type="ECO:0000256" key="2">
    <source>
        <dbReference type="ARBA" id="ARBA00022853"/>
    </source>
</evidence>
<dbReference type="InterPro" id="IPR036987">
    <property type="entry name" value="SRA-YDG_sf"/>
</dbReference>
<dbReference type="Gene3D" id="2.170.270.10">
    <property type="entry name" value="SET domain"/>
    <property type="match status" value="1"/>
</dbReference>
<dbReference type="PROSITE" id="PS51015">
    <property type="entry name" value="YDG"/>
    <property type="match status" value="1"/>
</dbReference>
<dbReference type="AlphaFoldDB" id="A0A3S3QSJ5"/>
<proteinExistence type="predicted"/>
<dbReference type="GO" id="GO:0032259">
    <property type="term" value="P:methylation"/>
    <property type="evidence" value="ECO:0007669"/>
    <property type="project" value="UniProtKB-KW"/>
</dbReference>
<evidence type="ECO:0000313" key="8">
    <source>
        <dbReference type="EMBL" id="RWR88980.1"/>
    </source>
</evidence>
<evidence type="ECO:0000256" key="4">
    <source>
        <dbReference type="PROSITE-ProRule" id="PRU00358"/>
    </source>
</evidence>
<evidence type="ECO:0000256" key="5">
    <source>
        <dbReference type="SAM" id="MobiDB-lite"/>
    </source>
</evidence>
<accession>A0A3S3QSJ5</accession>
<dbReference type="InterPro" id="IPR007728">
    <property type="entry name" value="Pre-SET_dom"/>
</dbReference>
<dbReference type="Gene3D" id="2.30.280.10">
    <property type="entry name" value="SRA-YDG"/>
    <property type="match status" value="1"/>
</dbReference>
<comment type="subcellular location">
    <subcellularLocation>
        <location evidence="1">Chromosome</location>
    </subcellularLocation>
    <subcellularLocation>
        <location evidence="4">Nucleus</location>
    </subcellularLocation>
</comment>
<dbReference type="SMART" id="SM00468">
    <property type="entry name" value="PreSET"/>
    <property type="match status" value="1"/>
</dbReference>
<comment type="caution">
    <text evidence="8">The sequence shown here is derived from an EMBL/GenBank/DDBJ whole genome shotgun (WGS) entry which is preliminary data.</text>
</comment>
<dbReference type="Pfam" id="PF05033">
    <property type="entry name" value="Pre-SET"/>
    <property type="match status" value="1"/>
</dbReference>
<dbReference type="STRING" id="337451.A0A3S3QSJ5"/>
<dbReference type="InterPro" id="IPR025794">
    <property type="entry name" value="H3-K9-MeTrfase_plant"/>
</dbReference>
<dbReference type="Proteomes" id="UP000283530">
    <property type="component" value="Unassembled WGS sequence"/>
</dbReference>
<feature type="domain" description="Pre-SET" evidence="6">
    <location>
        <begin position="480"/>
        <end position="538"/>
    </location>
</feature>
<name>A0A3S3QSJ5_9MAGN</name>
<dbReference type="SUPFAM" id="SSF82199">
    <property type="entry name" value="SET domain"/>
    <property type="match status" value="1"/>
</dbReference>
<dbReference type="InterPro" id="IPR003105">
    <property type="entry name" value="SRA_YDG"/>
</dbReference>
<evidence type="ECO:0000256" key="1">
    <source>
        <dbReference type="ARBA" id="ARBA00004286"/>
    </source>
</evidence>
<organism evidence="8 9">
    <name type="scientific">Cinnamomum micranthum f. kanehirae</name>
    <dbReference type="NCBI Taxonomy" id="337451"/>
    <lineage>
        <taxon>Eukaryota</taxon>
        <taxon>Viridiplantae</taxon>
        <taxon>Streptophyta</taxon>
        <taxon>Embryophyta</taxon>
        <taxon>Tracheophyta</taxon>
        <taxon>Spermatophyta</taxon>
        <taxon>Magnoliopsida</taxon>
        <taxon>Magnoliidae</taxon>
        <taxon>Laurales</taxon>
        <taxon>Lauraceae</taxon>
        <taxon>Cinnamomum</taxon>
    </lineage>
</organism>
<keyword evidence="8" id="KW-0489">Methyltransferase</keyword>
<dbReference type="GO" id="GO:0005634">
    <property type="term" value="C:nucleus"/>
    <property type="evidence" value="ECO:0007669"/>
    <property type="project" value="UniProtKB-SubCell"/>
</dbReference>
<dbReference type="EMBL" id="QPKB01000007">
    <property type="protein sequence ID" value="RWR88980.1"/>
    <property type="molecule type" value="Genomic_DNA"/>
</dbReference>
<feature type="domain" description="YDG" evidence="7">
    <location>
        <begin position="251"/>
        <end position="399"/>
    </location>
</feature>
<dbReference type="PANTHER" id="PTHR45660">
    <property type="entry name" value="HISTONE-LYSINE N-METHYLTRANSFERASE SETMAR"/>
    <property type="match status" value="1"/>
</dbReference>
<keyword evidence="2" id="KW-0156">Chromatin regulator</keyword>
<dbReference type="OrthoDB" id="5792673at2759"/>
<dbReference type="GO" id="GO:0042054">
    <property type="term" value="F:histone methyltransferase activity"/>
    <property type="evidence" value="ECO:0007669"/>
    <property type="project" value="InterPro"/>
</dbReference>
<evidence type="ECO:0000259" key="7">
    <source>
        <dbReference type="PROSITE" id="PS51015"/>
    </source>
</evidence>
<protein>
    <submittedName>
        <fullName evidence="8">Histone-lysine N-methyltransferase family member SUVH9-like protein</fullName>
    </submittedName>
</protein>
<dbReference type="InterPro" id="IPR015947">
    <property type="entry name" value="PUA-like_sf"/>
</dbReference>
<dbReference type="GO" id="GO:0005694">
    <property type="term" value="C:chromosome"/>
    <property type="evidence" value="ECO:0007669"/>
    <property type="project" value="UniProtKB-SubCell"/>
</dbReference>